<dbReference type="Pfam" id="PF06977">
    <property type="entry name" value="SdiA-regulated"/>
    <property type="match status" value="1"/>
</dbReference>
<evidence type="ECO:0000313" key="4">
    <source>
        <dbReference type="EMBL" id="APR03169.1"/>
    </source>
</evidence>
<comment type="subcellular location">
    <subcellularLocation>
        <location evidence="1">Cell membrane</location>
    </subcellularLocation>
</comment>
<dbReference type="Proteomes" id="UP000185739">
    <property type="component" value="Chromosome"/>
</dbReference>
<keyword evidence="2" id="KW-1003">Cell membrane</keyword>
<keyword evidence="3" id="KW-0472">Membrane</keyword>
<keyword evidence="5" id="KW-1185">Reference proteome</keyword>
<accession>A0A1L6F8C4</accession>
<dbReference type="SUPFAM" id="SSF50956">
    <property type="entry name" value="Thermostable phytase (3-phytase)"/>
    <property type="match status" value="1"/>
</dbReference>
<dbReference type="EMBL" id="CP018839">
    <property type="protein sequence ID" value="APR03169.1"/>
    <property type="molecule type" value="Genomic_DNA"/>
</dbReference>
<dbReference type="KEGG" id="tcl:Tchl_0296"/>
<dbReference type="GO" id="GO:0005886">
    <property type="term" value="C:plasma membrane"/>
    <property type="evidence" value="ECO:0007669"/>
    <property type="project" value="UniProtKB-SubCell"/>
</dbReference>
<gene>
    <name evidence="4" type="ORF">Tchl_0296</name>
</gene>
<evidence type="ECO:0000256" key="1">
    <source>
        <dbReference type="ARBA" id="ARBA00004236"/>
    </source>
</evidence>
<name>A0A1L6F8C4_9RHOO</name>
<organism evidence="4 5">
    <name type="scientific">Thauera chlorobenzoica</name>
    <dbReference type="NCBI Taxonomy" id="96773"/>
    <lineage>
        <taxon>Bacteria</taxon>
        <taxon>Pseudomonadati</taxon>
        <taxon>Pseudomonadota</taxon>
        <taxon>Betaproteobacteria</taxon>
        <taxon>Rhodocyclales</taxon>
        <taxon>Zoogloeaceae</taxon>
        <taxon>Thauera</taxon>
    </lineage>
</organism>
<evidence type="ECO:0000313" key="5">
    <source>
        <dbReference type="Proteomes" id="UP000185739"/>
    </source>
</evidence>
<dbReference type="STRING" id="96773.Tchl_0296"/>
<dbReference type="AlphaFoldDB" id="A0A1L6F8C4"/>
<evidence type="ECO:0000256" key="2">
    <source>
        <dbReference type="ARBA" id="ARBA00022475"/>
    </source>
</evidence>
<proteinExistence type="predicted"/>
<dbReference type="RefSeq" id="WP_075146820.1">
    <property type="nucleotide sequence ID" value="NZ_CP018839.1"/>
</dbReference>
<dbReference type="CDD" id="cd09971">
    <property type="entry name" value="SdiA-regulated"/>
    <property type="match status" value="1"/>
</dbReference>
<protein>
    <submittedName>
        <fullName evidence="4">Uncharacterized protein</fullName>
    </submittedName>
</protein>
<evidence type="ECO:0000256" key="3">
    <source>
        <dbReference type="ARBA" id="ARBA00023136"/>
    </source>
</evidence>
<dbReference type="OrthoDB" id="6080098at2"/>
<reference evidence="4 5" key="1">
    <citation type="submission" date="2016-12" db="EMBL/GenBank/DDBJ databases">
        <title>Complete genome sequence of Thauera chlorobenzoica, a Betaproteobacterium degrading haloaromatics anaerobically to CO2 and halides.</title>
        <authorList>
            <person name="Goris T."/>
            <person name="Mergelsberg M."/>
            <person name="Boll M."/>
        </authorList>
    </citation>
    <scope>NUCLEOTIDE SEQUENCE [LARGE SCALE GENOMIC DNA]</scope>
    <source>
        <strain evidence="4 5">3CB1</strain>
    </source>
</reference>
<dbReference type="InterPro" id="IPR009722">
    <property type="entry name" value="YjiK/CarP"/>
</dbReference>
<sequence>MIPRKRLNICAPRRLIGAIALLLLLVVGVGAWQTKTLALAWFWVQTRAEAEHWREHGVWLPDYWAVVDGLSIEGISDNASGLTWSSATNTLFTVINGPPAVAELSADGVLLRKIPIEGARDPEGITYVRDNVFVITEERDHKLYKVTIDNDTTHLDIREAPHLGISIDRSRNLGYEGVSWDDAGGRLFIAKEKSPMRVLIVSGFPDIVADSPFQLRISEWKSPGASTLFMTDLSSLTVHEPTGNILLLSDESALIVEYTVEGKPVSVLPIWRGRHGLSRRVPQAEGLAVGPNGDIFVLSEPNLFYRFERKHPARWVQIGKPASSDNVE</sequence>